<dbReference type="Pfam" id="PF01316">
    <property type="entry name" value="Arg_repressor"/>
    <property type="match status" value="1"/>
</dbReference>
<comment type="pathway">
    <text evidence="2 10">Amino-acid biosynthesis; L-arginine biosynthesis [regulation].</text>
</comment>
<dbReference type="Gene3D" id="3.30.1360.40">
    <property type="match status" value="1"/>
</dbReference>
<feature type="domain" description="Arginine repressor C-terminal" evidence="12">
    <location>
        <begin position="82"/>
        <end position="149"/>
    </location>
</feature>
<keyword evidence="7 10" id="KW-0805">Transcription regulation</keyword>
<dbReference type="InterPro" id="IPR036388">
    <property type="entry name" value="WH-like_DNA-bd_sf"/>
</dbReference>
<dbReference type="PANTHER" id="PTHR34471:SF1">
    <property type="entry name" value="ARGININE REPRESSOR"/>
    <property type="match status" value="1"/>
</dbReference>
<evidence type="ECO:0000256" key="5">
    <source>
        <dbReference type="ARBA" id="ARBA00022490"/>
    </source>
</evidence>
<dbReference type="Pfam" id="PF02863">
    <property type="entry name" value="Arg_repressor_C"/>
    <property type="match status" value="1"/>
</dbReference>
<protein>
    <recommendedName>
        <fullName evidence="4 10">Arginine repressor</fullName>
    </recommendedName>
</protein>
<comment type="function">
    <text evidence="10">Regulates arginine biosynthesis genes.</text>
</comment>
<dbReference type="Proteomes" id="UP001163726">
    <property type="component" value="Chromosome"/>
</dbReference>
<evidence type="ECO:0000256" key="4">
    <source>
        <dbReference type="ARBA" id="ARBA00021148"/>
    </source>
</evidence>
<dbReference type="SUPFAM" id="SSF46785">
    <property type="entry name" value="Winged helix' DNA-binding domain"/>
    <property type="match status" value="1"/>
</dbReference>
<evidence type="ECO:0000256" key="8">
    <source>
        <dbReference type="ARBA" id="ARBA00023125"/>
    </source>
</evidence>
<reference evidence="13" key="1">
    <citation type="submission" date="2022-10" db="EMBL/GenBank/DDBJ databases">
        <title>Catenovulum adriacola sp. nov. isolated in the Harbour of Susak.</title>
        <authorList>
            <person name="Schoch T."/>
            <person name="Reich S.J."/>
            <person name="Stoeferle S."/>
            <person name="Flaiz M."/>
            <person name="Kazda M."/>
            <person name="Riedel C.U."/>
            <person name="Duerre P."/>
        </authorList>
    </citation>
    <scope>NUCLEOTIDE SEQUENCE</scope>
    <source>
        <strain evidence="13">TS8</strain>
    </source>
</reference>
<dbReference type="RefSeq" id="WP_268075115.1">
    <property type="nucleotide sequence ID" value="NZ_CP109965.1"/>
</dbReference>
<dbReference type="PRINTS" id="PR01467">
    <property type="entry name" value="ARGREPRESSOR"/>
</dbReference>
<dbReference type="Gene3D" id="1.10.10.10">
    <property type="entry name" value="Winged helix-like DNA-binding domain superfamily/Winged helix DNA-binding domain"/>
    <property type="match status" value="1"/>
</dbReference>
<evidence type="ECO:0000256" key="9">
    <source>
        <dbReference type="ARBA" id="ARBA00023163"/>
    </source>
</evidence>
<keyword evidence="14" id="KW-1185">Reference proteome</keyword>
<evidence type="ECO:0000313" key="14">
    <source>
        <dbReference type="Proteomes" id="UP001163726"/>
    </source>
</evidence>
<evidence type="ECO:0000256" key="1">
    <source>
        <dbReference type="ARBA" id="ARBA00004496"/>
    </source>
</evidence>
<organism evidence="13 14">
    <name type="scientific">Catenovulum adriaticum</name>
    <dbReference type="NCBI Taxonomy" id="2984846"/>
    <lineage>
        <taxon>Bacteria</taxon>
        <taxon>Pseudomonadati</taxon>
        <taxon>Pseudomonadota</taxon>
        <taxon>Gammaproteobacteria</taxon>
        <taxon>Alteromonadales</taxon>
        <taxon>Alteromonadaceae</taxon>
        <taxon>Catenovulum</taxon>
    </lineage>
</organism>
<evidence type="ECO:0000256" key="6">
    <source>
        <dbReference type="ARBA" id="ARBA00022571"/>
    </source>
</evidence>
<gene>
    <name evidence="10 13" type="primary">argR</name>
    <name evidence="13" type="ORF">OLW01_02840</name>
</gene>
<keyword evidence="9 10" id="KW-0804">Transcription</keyword>
<dbReference type="PANTHER" id="PTHR34471">
    <property type="entry name" value="ARGININE REPRESSOR"/>
    <property type="match status" value="1"/>
</dbReference>
<keyword evidence="8 10" id="KW-0238">DNA-binding</keyword>
<evidence type="ECO:0000256" key="3">
    <source>
        <dbReference type="ARBA" id="ARBA00008316"/>
    </source>
</evidence>
<dbReference type="InterPro" id="IPR001669">
    <property type="entry name" value="Arg_repress"/>
</dbReference>
<evidence type="ECO:0000259" key="12">
    <source>
        <dbReference type="Pfam" id="PF02863"/>
    </source>
</evidence>
<dbReference type="InterPro" id="IPR020900">
    <property type="entry name" value="Arg_repress_DNA-bd"/>
</dbReference>
<sequence>MTQLDKQDNLLKAFKILLKEQNFSSQADIVEALKEQGFDNVSQSKVSRLLSRFGAVRARNAKQEMVYCLPPELGIPTTESPLKQLVLSVNRNQSLIIIKTSPGAAQLIARMLDSLNHDLGVLGTIAGDDTIFVAPLDNNEIEQTQQKLTDFFETV</sequence>
<dbReference type="EMBL" id="CP109965">
    <property type="protein sequence ID" value="WAJ70769.1"/>
    <property type="molecule type" value="Genomic_DNA"/>
</dbReference>
<comment type="subcellular location">
    <subcellularLocation>
        <location evidence="1 10">Cytoplasm</location>
    </subcellularLocation>
</comment>
<evidence type="ECO:0000256" key="2">
    <source>
        <dbReference type="ARBA" id="ARBA00005040"/>
    </source>
</evidence>
<evidence type="ECO:0000259" key="11">
    <source>
        <dbReference type="Pfam" id="PF01316"/>
    </source>
</evidence>
<name>A0ABY7AMK2_9ALTE</name>
<accession>A0ABY7AMK2</accession>
<keyword evidence="10" id="KW-0678">Repressor</keyword>
<comment type="similarity">
    <text evidence="3 10">Belongs to the ArgR family.</text>
</comment>
<keyword evidence="6 10" id="KW-0055">Arginine biosynthesis</keyword>
<dbReference type="InterPro" id="IPR036251">
    <property type="entry name" value="Arg_repress_C_sf"/>
</dbReference>
<feature type="domain" description="Arginine repressor DNA-binding" evidence="11">
    <location>
        <begin position="7"/>
        <end position="74"/>
    </location>
</feature>
<keyword evidence="5 10" id="KW-0963">Cytoplasm</keyword>
<dbReference type="NCBIfam" id="NF003457">
    <property type="entry name" value="PRK05066.1"/>
    <property type="match status" value="1"/>
</dbReference>
<dbReference type="SUPFAM" id="SSF55252">
    <property type="entry name" value="C-terminal domain of arginine repressor"/>
    <property type="match status" value="1"/>
</dbReference>
<evidence type="ECO:0000256" key="7">
    <source>
        <dbReference type="ARBA" id="ARBA00023015"/>
    </source>
</evidence>
<evidence type="ECO:0000313" key="13">
    <source>
        <dbReference type="EMBL" id="WAJ70769.1"/>
    </source>
</evidence>
<evidence type="ECO:0000256" key="10">
    <source>
        <dbReference type="HAMAP-Rule" id="MF_00173"/>
    </source>
</evidence>
<proteinExistence type="inferred from homology"/>
<keyword evidence="10" id="KW-0028">Amino-acid biosynthesis</keyword>
<dbReference type="InterPro" id="IPR020899">
    <property type="entry name" value="Arg_repress_C"/>
</dbReference>
<dbReference type="InterPro" id="IPR036390">
    <property type="entry name" value="WH_DNA-bd_sf"/>
</dbReference>
<dbReference type="HAMAP" id="MF_00173">
    <property type="entry name" value="Arg_repressor"/>
    <property type="match status" value="1"/>
</dbReference>
<dbReference type="NCBIfam" id="TIGR01529">
    <property type="entry name" value="argR_whole"/>
    <property type="match status" value="1"/>
</dbReference>